<dbReference type="EMBL" id="JADZSC010000002">
    <property type="protein sequence ID" value="MBH0230687.1"/>
    <property type="molecule type" value="Genomic_DNA"/>
</dbReference>
<dbReference type="RefSeq" id="WP_197317305.1">
    <property type="nucleotide sequence ID" value="NZ_JADZSC010000002.1"/>
</dbReference>
<keyword evidence="2" id="KW-1185">Reference proteome</keyword>
<proteinExistence type="predicted"/>
<protein>
    <submittedName>
        <fullName evidence="1">Uncharacterized protein</fullName>
    </submittedName>
</protein>
<name>A0A931HVR7_9BACI</name>
<dbReference type="Proteomes" id="UP000614490">
    <property type="component" value="Unassembled WGS sequence"/>
</dbReference>
<organism evidence="1 2">
    <name type="scientific">Halobacillus yeomjeoni</name>
    <dbReference type="NCBI Taxonomy" id="311194"/>
    <lineage>
        <taxon>Bacteria</taxon>
        <taxon>Bacillati</taxon>
        <taxon>Bacillota</taxon>
        <taxon>Bacilli</taxon>
        <taxon>Bacillales</taxon>
        <taxon>Bacillaceae</taxon>
        <taxon>Halobacillus</taxon>
    </lineage>
</organism>
<evidence type="ECO:0000313" key="1">
    <source>
        <dbReference type="EMBL" id="MBH0230687.1"/>
    </source>
</evidence>
<evidence type="ECO:0000313" key="2">
    <source>
        <dbReference type="Proteomes" id="UP000614490"/>
    </source>
</evidence>
<dbReference type="AlphaFoldDB" id="A0A931HVR7"/>
<comment type="caution">
    <text evidence="1">The sequence shown here is derived from an EMBL/GenBank/DDBJ whole genome shotgun (WGS) entry which is preliminary data.</text>
</comment>
<reference evidence="1 2" key="1">
    <citation type="journal article" date="2005" name="Int. J. Syst. Evol. Microbiol.">
        <title>Halobacillus yeomjeoni sp. nov., isolated from a marine solar saltern in Korea.</title>
        <authorList>
            <person name="Yoon J.H."/>
            <person name="Kang S.J."/>
            <person name="Lee C.H."/>
            <person name="Oh H.W."/>
            <person name="Oh T.K."/>
        </authorList>
    </citation>
    <scope>NUCLEOTIDE SEQUENCE [LARGE SCALE GENOMIC DNA]</scope>
    <source>
        <strain evidence="1 2">KCTC 3957</strain>
    </source>
</reference>
<sequence>MKIALVCPLTGPLKKYELIIDEIVREMGFGGKIEEFKQEGRKIVYREEDELYLMSTEEMKDAYMDRSIRDHYRNLFSHQSTNQS</sequence>
<gene>
    <name evidence="1" type="ORF">H0267_10715</name>
</gene>
<accession>A0A931HVR7</accession>